<sequence length="135" mass="15985">MRVKTLKKVWVIIFLFLFYVVFLDKEVVLESHSPYTDRHIQVIQYGTGIFGWKTVRVVYLDRNEVIAKKPFALLRQVGSFNDRYVSWIELERSLSESVSIETVYSTNFFGDAESRRMEFTYASLETETRTSPYYP</sequence>
<accession>A0A1E7DQW7</accession>
<dbReference type="Proteomes" id="UP000095658">
    <property type="component" value="Unassembled WGS sequence"/>
</dbReference>
<gene>
    <name evidence="1" type="ORF">BA724_17540</name>
</gene>
<evidence type="ECO:0000313" key="2">
    <source>
        <dbReference type="Proteomes" id="UP000095658"/>
    </source>
</evidence>
<reference evidence="1 2" key="1">
    <citation type="submission" date="2016-06" db="EMBL/GenBank/DDBJ databases">
        <title>Domibacillus iocasae genome sequencing.</title>
        <authorList>
            <person name="Verma A."/>
            <person name="Pal Y."/>
            <person name="Ojha A.K."/>
            <person name="Krishnamurthi S."/>
        </authorList>
    </citation>
    <scope>NUCLEOTIDE SEQUENCE [LARGE SCALE GENOMIC DNA]</scope>
    <source>
        <strain evidence="1 2">DSM 29979</strain>
    </source>
</reference>
<organism evidence="1 2">
    <name type="scientific">Domibacillus iocasae</name>
    <dbReference type="NCBI Taxonomy" id="1714016"/>
    <lineage>
        <taxon>Bacteria</taxon>
        <taxon>Bacillati</taxon>
        <taxon>Bacillota</taxon>
        <taxon>Bacilli</taxon>
        <taxon>Bacillales</taxon>
        <taxon>Bacillaceae</taxon>
        <taxon>Domibacillus</taxon>
    </lineage>
</organism>
<protein>
    <submittedName>
        <fullName evidence="1">Uncharacterized protein</fullName>
    </submittedName>
</protein>
<keyword evidence="2" id="KW-1185">Reference proteome</keyword>
<name>A0A1E7DQW7_9BACI</name>
<evidence type="ECO:0000313" key="1">
    <source>
        <dbReference type="EMBL" id="OES45454.1"/>
    </source>
</evidence>
<dbReference type="EMBL" id="MAMP01000015">
    <property type="protein sequence ID" value="OES45454.1"/>
    <property type="molecule type" value="Genomic_DNA"/>
</dbReference>
<comment type="caution">
    <text evidence="1">The sequence shown here is derived from an EMBL/GenBank/DDBJ whole genome shotgun (WGS) entry which is preliminary data.</text>
</comment>
<dbReference type="AlphaFoldDB" id="A0A1E7DQW7"/>
<proteinExistence type="predicted"/>